<organism evidence="1 2">
    <name type="scientific">Chaetomium tenue</name>
    <dbReference type="NCBI Taxonomy" id="1854479"/>
    <lineage>
        <taxon>Eukaryota</taxon>
        <taxon>Fungi</taxon>
        <taxon>Dikarya</taxon>
        <taxon>Ascomycota</taxon>
        <taxon>Pezizomycotina</taxon>
        <taxon>Sordariomycetes</taxon>
        <taxon>Sordariomycetidae</taxon>
        <taxon>Sordariales</taxon>
        <taxon>Chaetomiaceae</taxon>
        <taxon>Chaetomium</taxon>
    </lineage>
</organism>
<sequence>MPSFTSRHYTPDRFRPLSKPEDDLMEDIHQTAPGIKYSSSGSLTLGPSDGSLLDYFDLPSPPSTPHRATHHHNNTNLSYTSLNSFPSPATSPGLAARSPATLSRSSSTSSSRNTTPTSSPPTSALPRWPSAAQRIHRLPTRPRSRSTSSASSAGSASTSSSLSAPALGDIEMGGMGGVGGGMMAPPPMIRSARRTPYYPPNASRNADRARVYMNRGPHYVPNWTPLSSLPRHVQLQIEERMTRFTAM</sequence>
<comment type="caution">
    <text evidence="1">The sequence shown here is derived from an EMBL/GenBank/DDBJ whole genome shotgun (WGS) entry which is preliminary data.</text>
</comment>
<evidence type="ECO:0000313" key="1">
    <source>
        <dbReference type="EMBL" id="KAH6623411.1"/>
    </source>
</evidence>
<keyword evidence="2" id="KW-1185">Reference proteome</keyword>
<reference evidence="1 2" key="1">
    <citation type="journal article" date="2021" name="Nat. Commun.">
        <title>Genetic determinants of endophytism in the Arabidopsis root mycobiome.</title>
        <authorList>
            <person name="Mesny F."/>
            <person name="Miyauchi S."/>
            <person name="Thiergart T."/>
            <person name="Pickel B."/>
            <person name="Atanasova L."/>
            <person name="Karlsson M."/>
            <person name="Huettel B."/>
            <person name="Barry K.W."/>
            <person name="Haridas S."/>
            <person name="Chen C."/>
            <person name="Bauer D."/>
            <person name="Andreopoulos W."/>
            <person name="Pangilinan J."/>
            <person name="LaButti K."/>
            <person name="Riley R."/>
            <person name="Lipzen A."/>
            <person name="Clum A."/>
            <person name="Drula E."/>
            <person name="Henrissat B."/>
            <person name="Kohler A."/>
            <person name="Grigoriev I.V."/>
            <person name="Martin F.M."/>
            <person name="Hacquard S."/>
        </authorList>
    </citation>
    <scope>NUCLEOTIDE SEQUENCE [LARGE SCALE GENOMIC DNA]</scope>
    <source>
        <strain evidence="1 2">MPI-SDFR-AT-0079</strain>
    </source>
</reference>
<gene>
    <name evidence="1" type="ORF">F5144DRAFT_360698</name>
</gene>
<dbReference type="Proteomes" id="UP000724584">
    <property type="component" value="Unassembled WGS sequence"/>
</dbReference>
<protein>
    <submittedName>
        <fullName evidence="1">Uncharacterized protein</fullName>
    </submittedName>
</protein>
<accession>A0ACB7NZ01</accession>
<dbReference type="EMBL" id="JAGIZQ010000006">
    <property type="protein sequence ID" value="KAH6623411.1"/>
    <property type="molecule type" value="Genomic_DNA"/>
</dbReference>
<name>A0ACB7NZ01_9PEZI</name>
<proteinExistence type="predicted"/>
<evidence type="ECO:0000313" key="2">
    <source>
        <dbReference type="Proteomes" id="UP000724584"/>
    </source>
</evidence>